<evidence type="ECO:0000256" key="4">
    <source>
        <dbReference type="SAM" id="Coils"/>
    </source>
</evidence>
<dbReference type="Pfam" id="PF00503">
    <property type="entry name" value="G-alpha"/>
    <property type="match status" value="1"/>
</dbReference>
<evidence type="ECO:0000313" key="6">
    <source>
        <dbReference type="Proteomes" id="UP001175271"/>
    </source>
</evidence>
<evidence type="ECO:0000256" key="2">
    <source>
        <dbReference type="ARBA" id="ARBA00023134"/>
    </source>
</evidence>
<keyword evidence="6" id="KW-1185">Reference proteome</keyword>
<dbReference type="GO" id="GO:0007186">
    <property type="term" value="P:G protein-coupled receptor signaling pathway"/>
    <property type="evidence" value="ECO:0007669"/>
    <property type="project" value="InterPro"/>
</dbReference>
<dbReference type="Gene3D" id="3.40.50.300">
    <property type="entry name" value="P-loop containing nucleotide triphosphate hydrolases"/>
    <property type="match status" value="1"/>
</dbReference>
<dbReference type="GO" id="GO:0005525">
    <property type="term" value="F:GTP binding"/>
    <property type="evidence" value="ECO:0007669"/>
    <property type="project" value="UniProtKB-KW"/>
</dbReference>
<name>A0AA39I337_9BILA</name>
<organism evidence="5 6">
    <name type="scientific">Steinernema hermaphroditum</name>
    <dbReference type="NCBI Taxonomy" id="289476"/>
    <lineage>
        <taxon>Eukaryota</taxon>
        <taxon>Metazoa</taxon>
        <taxon>Ecdysozoa</taxon>
        <taxon>Nematoda</taxon>
        <taxon>Chromadorea</taxon>
        <taxon>Rhabditida</taxon>
        <taxon>Tylenchina</taxon>
        <taxon>Panagrolaimomorpha</taxon>
        <taxon>Strongyloidoidea</taxon>
        <taxon>Steinernematidae</taxon>
        <taxon>Steinernema</taxon>
    </lineage>
</organism>
<dbReference type="AlphaFoldDB" id="A0AA39I337"/>
<feature type="coiled-coil region" evidence="4">
    <location>
        <begin position="69"/>
        <end position="103"/>
    </location>
</feature>
<evidence type="ECO:0000256" key="3">
    <source>
        <dbReference type="ARBA" id="ARBA00023224"/>
    </source>
</evidence>
<proteinExistence type="predicted"/>
<dbReference type="GO" id="GO:0003924">
    <property type="term" value="F:GTPase activity"/>
    <property type="evidence" value="ECO:0007669"/>
    <property type="project" value="InterPro"/>
</dbReference>
<dbReference type="EMBL" id="JAUCMV010000002">
    <property type="protein sequence ID" value="KAK0416946.1"/>
    <property type="molecule type" value="Genomic_DNA"/>
</dbReference>
<keyword evidence="1" id="KW-0547">Nucleotide-binding</keyword>
<protein>
    <submittedName>
        <fullName evidence="5">Uncharacterized protein</fullName>
    </submittedName>
</protein>
<accession>A0AA39I337</accession>
<dbReference type="InterPro" id="IPR011025">
    <property type="entry name" value="GproteinA_insert"/>
</dbReference>
<evidence type="ECO:0000313" key="5">
    <source>
        <dbReference type="EMBL" id="KAK0416946.1"/>
    </source>
</evidence>
<dbReference type="InterPro" id="IPR027417">
    <property type="entry name" value="P-loop_NTPase"/>
</dbReference>
<dbReference type="Proteomes" id="UP001175271">
    <property type="component" value="Unassembled WGS sequence"/>
</dbReference>
<dbReference type="GO" id="GO:0031683">
    <property type="term" value="F:G-protein beta/gamma-subunit complex binding"/>
    <property type="evidence" value="ECO:0007669"/>
    <property type="project" value="InterPro"/>
</dbReference>
<keyword evidence="3" id="KW-0807">Transducer</keyword>
<evidence type="ECO:0000256" key="1">
    <source>
        <dbReference type="ARBA" id="ARBA00022741"/>
    </source>
</evidence>
<gene>
    <name evidence="5" type="ORF">QR680_012765</name>
</gene>
<reference evidence="5" key="1">
    <citation type="submission" date="2023-06" db="EMBL/GenBank/DDBJ databases">
        <title>Genomic analysis of the entomopathogenic nematode Steinernema hermaphroditum.</title>
        <authorList>
            <person name="Schwarz E.M."/>
            <person name="Heppert J.K."/>
            <person name="Baniya A."/>
            <person name="Schwartz H.T."/>
            <person name="Tan C.-H."/>
            <person name="Antoshechkin I."/>
            <person name="Sternberg P.W."/>
            <person name="Goodrich-Blair H."/>
            <person name="Dillman A.R."/>
        </authorList>
    </citation>
    <scope>NUCLEOTIDE SEQUENCE</scope>
    <source>
        <strain evidence="5">PS9179</strain>
        <tissue evidence="5">Whole animal</tissue>
    </source>
</reference>
<comment type="caution">
    <text evidence="5">The sequence shown here is derived from an EMBL/GenBank/DDBJ whole genome shotgun (WGS) entry which is preliminary data.</text>
</comment>
<dbReference type="Gene3D" id="1.10.400.10">
    <property type="entry name" value="GI Alpha 1, domain 2-like"/>
    <property type="match status" value="1"/>
</dbReference>
<sequence length="516" mass="57655">MAINKRKSREEDVTAIRDDVSGDVEELLRAGSARGANLEDSDRVVGQRVFWKDLLAPEATVHFLPAMSSEVILAELERIRARMDDFERRLGALEAQKKVILQKSYDGASGEVVSAAVEAPKKTPVGSRRSLLKTALGRRTSGGAAFRKTRAPPPPNKPPVNRFLLVGAESSAKWSLLRQMLSLCERFPSKFQRCDALWTPQSISFPRDALVSLRLGILRSALRILGHISRHQIPFSSSKVSKIAAELLEASDDDAETIDLRATRSRLAAVVHDPNFREVLTQNEHRWSLDGGTRFLTEVGITKIFDDSKDVTWGDVAESNLEIEGNCAFFFKIRDHRFQITVIDSVDVDDLPGAIDSWIKANSAVRNSRIHVLYAASLFDVALPLLSSPSASHFDLTLAHFSRCLKSTRLQRSCSLLIYFTNKHRLEAKLHQNPIFRETCATLLGKKAEHEKNMKIDHFLTAYASRFSERISAAARFDKNVYHRFTSTSDEQILDGLLAAVKDQIISDSLSESALF</sequence>
<keyword evidence="2" id="KW-0342">GTP-binding</keyword>
<keyword evidence="4" id="KW-0175">Coiled coil</keyword>
<dbReference type="InterPro" id="IPR001019">
    <property type="entry name" value="Gprotein_alpha_su"/>
</dbReference>